<dbReference type="Proteomes" id="UP000327013">
    <property type="component" value="Unassembled WGS sequence"/>
</dbReference>
<feature type="transmembrane region" description="Helical" evidence="8">
    <location>
        <begin position="139"/>
        <end position="157"/>
    </location>
</feature>
<feature type="transmembrane region" description="Helical" evidence="8">
    <location>
        <begin position="365"/>
        <end position="387"/>
    </location>
</feature>
<proteinExistence type="inferred from homology"/>
<feature type="transmembrane region" description="Helical" evidence="8">
    <location>
        <begin position="393"/>
        <end position="414"/>
    </location>
</feature>
<dbReference type="InterPro" id="IPR020846">
    <property type="entry name" value="MFS_dom"/>
</dbReference>
<dbReference type="Gene3D" id="1.20.1250.20">
    <property type="entry name" value="MFS general substrate transporter like domains"/>
    <property type="match status" value="1"/>
</dbReference>
<dbReference type="NCBIfam" id="TIGR00879">
    <property type="entry name" value="SP"/>
    <property type="match status" value="1"/>
</dbReference>
<evidence type="ECO:0000313" key="11">
    <source>
        <dbReference type="Proteomes" id="UP000327013"/>
    </source>
</evidence>
<gene>
    <name evidence="10" type="ORF">FH972_023502</name>
</gene>
<evidence type="ECO:0000256" key="8">
    <source>
        <dbReference type="SAM" id="Phobius"/>
    </source>
</evidence>
<dbReference type="AlphaFoldDB" id="A0A5N6KVC7"/>
<dbReference type="SUPFAM" id="SSF103473">
    <property type="entry name" value="MFS general substrate transporter"/>
    <property type="match status" value="1"/>
</dbReference>
<evidence type="ECO:0000256" key="1">
    <source>
        <dbReference type="ARBA" id="ARBA00004141"/>
    </source>
</evidence>
<keyword evidence="4 8" id="KW-0812">Transmembrane</keyword>
<evidence type="ECO:0000256" key="5">
    <source>
        <dbReference type="ARBA" id="ARBA00022989"/>
    </source>
</evidence>
<comment type="caution">
    <text evidence="10">The sequence shown here is derived from an EMBL/GenBank/DDBJ whole genome shotgun (WGS) entry which is preliminary data.</text>
</comment>
<sequence>MPQFTAVFGPLSATLHGLIVSSILLPAATVALLSGSVAEVLGRKLTIGYGALAFAVGAALEAGATSLTILICGRVIVGVGEGLFLSTLVVYICEISPPSRRGVLASLVQGLITVGLCLGYFLAYGTIRISSSLAWRLPLAIQAIVALALAIACFTYLPESPRWLTSRGRQADATAVWDALDVSSAEREKESLEQARNQPTLPTTLTGHFRHQFSQLRLVFHKTSRQQLLLGMFLMSFQQLSGIDGIFYYSPLLFRQAGLSSSTASFLASGVSALIIMLTTIPAFLLSDKIGRRPSTLYGGIVLFACMSLIGSLYASNAVHAGDGAARWVVIVTLYIYSVMYCSTWALGIKIFVTEIQPLETRAAAAGVAQAANGFMNFFVAFITPVLLAHSSFGAYFLFAGAIFTTLIVCVVAMPETRGKDLEEVQLVLRQHQASSSRLWRLCLRIGRWLGNNHNCEVTTGRTTMVTLEEVDHETIELAALDGVRSQPASRLVAE</sequence>
<dbReference type="InterPro" id="IPR005828">
    <property type="entry name" value="MFS_sugar_transport-like"/>
</dbReference>
<dbReference type="PROSITE" id="PS00217">
    <property type="entry name" value="SUGAR_TRANSPORT_2"/>
    <property type="match status" value="1"/>
</dbReference>
<dbReference type="InterPro" id="IPR005829">
    <property type="entry name" value="Sugar_transporter_CS"/>
</dbReference>
<name>A0A5N6KVC7_9ROSI</name>
<dbReference type="EMBL" id="VIBQ01000014">
    <property type="protein sequence ID" value="KAB8349475.1"/>
    <property type="molecule type" value="Genomic_DNA"/>
</dbReference>
<dbReference type="PROSITE" id="PS50850">
    <property type="entry name" value="MFS"/>
    <property type="match status" value="1"/>
</dbReference>
<dbReference type="PANTHER" id="PTHR48022:SF2">
    <property type="entry name" value="PLASTIDIC GLUCOSE TRANSPORTER 4"/>
    <property type="match status" value="1"/>
</dbReference>
<feature type="transmembrane region" description="Helical" evidence="8">
    <location>
        <begin position="228"/>
        <end position="249"/>
    </location>
</feature>
<evidence type="ECO:0000256" key="4">
    <source>
        <dbReference type="ARBA" id="ARBA00022692"/>
    </source>
</evidence>
<evidence type="ECO:0000256" key="2">
    <source>
        <dbReference type="ARBA" id="ARBA00010992"/>
    </source>
</evidence>
<dbReference type="GO" id="GO:0005351">
    <property type="term" value="F:carbohydrate:proton symporter activity"/>
    <property type="evidence" value="ECO:0007669"/>
    <property type="project" value="TreeGrafter"/>
</dbReference>
<feature type="transmembrane region" description="Helical" evidence="8">
    <location>
        <begin position="45"/>
        <end position="62"/>
    </location>
</feature>
<keyword evidence="11" id="KW-1185">Reference proteome</keyword>
<dbReference type="FunFam" id="1.20.1250.20:FF:000134">
    <property type="entry name" value="MFS sugar transporter protein"/>
    <property type="match status" value="1"/>
</dbReference>
<organism evidence="10 11">
    <name type="scientific">Carpinus fangiana</name>
    <dbReference type="NCBI Taxonomy" id="176857"/>
    <lineage>
        <taxon>Eukaryota</taxon>
        <taxon>Viridiplantae</taxon>
        <taxon>Streptophyta</taxon>
        <taxon>Embryophyta</taxon>
        <taxon>Tracheophyta</taxon>
        <taxon>Spermatophyta</taxon>
        <taxon>Magnoliopsida</taxon>
        <taxon>eudicotyledons</taxon>
        <taxon>Gunneridae</taxon>
        <taxon>Pentapetalae</taxon>
        <taxon>rosids</taxon>
        <taxon>fabids</taxon>
        <taxon>Fagales</taxon>
        <taxon>Betulaceae</taxon>
        <taxon>Carpinus</taxon>
    </lineage>
</organism>
<evidence type="ECO:0000256" key="3">
    <source>
        <dbReference type="ARBA" id="ARBA00022448"/>
    </source>
</evidence>
<keyword evidence="5 8" id="KW-1133">Transmembrane helix</keyword>
<evidence type="ECO:0000256" key="7">
    <source>
        <dbReference type="RuleBase" id="RU003346"/>
    </source>
</evidence>
<evidence type="ECO:0000313" key="10">
    <source>
        <dbReference type="EMBL" id="KAB8349475.1"/>
    </source>
</evidence>
<feature type="transmembrane region" description="Helical" evidence="8">
    <location>
        <begin position="264"/>
        <end position="285"/>
    </location>
</feature>
<comment type="similarity">
    <text evidence="2 7">Belongs to the major facilitator superfamily. Sugar transporter (TC 2.A.1.1) family.</text>
</comment>
<comment type="subcellular location">
    <subcellularLocation>
        <location evidence="1">Membrane</location>
        <topology evidence="1">Multi-pass membrane protein</topology>
    </subcellularLocation>
</comment>
<evidence type="ECO:0000259" key="9">
    <source>
        <dbReference type="PROSITE" id="PS50850"/>
    </source>
</evidence>
<dbReference type="Pfam" id="PF00083">
    <property type="entry name" value="Sugar_tr"/>
    <property type="match status" value="1"/>
</dbReference>
<keyword evidence="3 7" id="KW-0813">Transport</keyword>
<dbReference type="OrthoDB" id="5399138at2759"/>
<accession>A0A5N6KVC7</accession>
<feature type="transmembrane region" description="Helical" evidence="8">
    <location>
        <begin position="68"/>
        <end position="92"/>
    </location>
</feature>
<feature type="domain" description="Major facilitator superfamily (MFS) profile" evidence="9">
    <location>
        <begin position="1"/>
        <end position="418"/>
    </location>
</feature>
<dbReference type="GO" id="GO:0016020">
    <property type="term" value="C:membrane"/>
    <property type="evidence" value="ECO:0007669"/>
    <property type="project" value="UniProtKB-SubCell"/>
</dbReference>
<dbReference type="PROSITE" id="PS00216">
    <property type="entry name" value="SUGAR_TRANSPORT_1"/>
    <property type="match status" value="1"/>
</dbReference>
<reference evidence="10 11" key="1">
    <citation type="submission" date="2019-06" db="EMBL/GenBank/DDBJ databases">
        <title>A chromosomal-level reference genome of Carpinus fangiana (Coryloideae, Betulaceae).</title>
        <authorList>
            <person name="Yang X."/>
            <person name="Wang Z."/>
            <person name="Zhang L."/>
            <person name="Hao G."/>
            <person name="Liu J."/>
            <person name="Yang Y."/>
        </authorList>
    </citation>
    <scope>NUCLEOTIDE SEQUENCE [LARGE SCALE GENOMIC DNA]</scope>
    <source>
        <strain evidence="10">Cfa_2016G</strain>
        <tissue evidence="10">Leaf</tissue>
    </source>
</reference>
<dbReference type="PANTHER" id="PTHR48022">
    <property type="entry name" value="PLASTIDIC GLUCOSE TRANSPORTER 4"/>
    <property type="match status" value="1"/>
</dbReference>
<dbReference type="InterPro" id="IPR050360">
    <property type="entry name" value="MFS_Sugar_Transporters"/>
</dbReference>
<feature type="transmembrane region" description="Helical" evidence="8">
    <location>
        <begin position="104"/>
        <end position="127"/>
    </location>
</feature>
<dbReference type="PRINTS" id="PR00171">
    <property type="entry name" value="SUGRTRNSPORT"/>
</dbReference>
<feature type="transmembrane region" description="Helical" evidence="8">
    <location>
        <begin position="12"/>
        <end position="33"/>
    </location>
</feature>
<keyword evidence="6 8" id="KW-0472">Membrane</keyword>
<feature type="transmembrane region" description="Helical" evidence="8">
    <location>
        <begin position="328"/>
        <end position="353"/>
    </location>
</feature>
<protein>
    <recommendedName>
        <fullName evidence="9">Major facilitator superfamily (MFS) profile domain-containing protein</fullName>
    </recommendedName>
</protein>
<dbReference type="InterPro" id="IPR003663">
    <property type="entry name" value="Sugar/inositol_transpt"/>
</dbReference>
<dbReference type="InterPro" id="IPR036259">
    <property type="entry name" value="MFS_trans_sf"/>
</dbReference>
<evidence type="ECO:0000256" key="6">
    <source>
        <dbReference type="ARBA" id="ARBA00023136"/>
    </source>
</evidence>
<feature type="transmembrane region" description="Helical" evidence="8">
    <location>
        <begin position="297"/>
        <end position="316"/>
    </location>
</feature>